<dbReference type="AlphaFoldDB" id="A0A371PMH8"/>
<name>A0A371PMH8_9BACL</name>
<evidence type="ECO:0000256" key="2">
    <source>
        <dbReference type="ARBA" id="ARBA00004236"/>
    </source>
</evidence>
<evidence type="ECO:0000256" key="11">
    <source>
        <dbReference type="SAM" id="Phobius"/>
    </source>
</evidence>
<dbReference type="GO" id="GO:0008658">
    <property type="term" value="F:penicillin binding"/>
    <property type="evidence" value="ECO:0007669"/>
    <property type="project" value="InterPro"/>
</dbReference>
<dbReference type="EMBL" id="QUBQ01000001">
    <property type="protein sequence ID" value="REK76987.1"/>
    <property type="molecule type" value="Genomic_DNA"/>
</dbReference>
<dbReference type="PANTHER" id="PTHR30627">
    <property type="entry name" value="PEPTIDOGLYCAN D,D-TRANSPEPTIDASE"/>
    <property type="match status" value="1"/>
</dbReference>
<keyword evidence="8 11" id="KW-1133">Transmembrane helix</keyword>
<evidence type="ECO:0000256" key="5">
    <source>
        <dbReference type="ARBA" id="ARBA00022692"/>
    </source>
</evidence>
<sequence length="656" mass="73358">MSEEQEKKAIALRRQHYFRLNLFFLLVFALFAILIIRLAILQFVEGPTILQQVKDRLGNTPVRIAPIRGNIYDASGEKLAYSTSVQSLYFSIEPGFKTSEADQFAAKLKDIFDRYGDPSKSLTIEQIKESMDLTFRKNTRSVPRRIKAGLTKKEIAYFSENLDEYDGIDIMEESIRHYDSDTVAVQLVGYLKRFKGSKDLSYYKNLVQDNPLLNYIEEEEVGFDGLEYMFQEQLRGKNGLKMIPIDSMGRVIGEPDVTPPVRGNNLHLSINKQIQMKTEEAIMDQLALLKEGGDPRSKNARTGYAVAMEVKTGRIIAMASMPDYDTNIWEGGSISTKELDEVKFFMVNGTIREVYQPIDDDKERGKHPSSIVPLGSTIKPLTVLVGLNEGLITPNTSYNDTGIFQFGKVGIHRKSIRNAENARYGAMDPARAIEKSSNPFMSEKIGNALNIKYRGSEEGVQKWDEYMKMFGLGISTGSGLNELQGTIEYFNEAKTASTQSALIYASFGQQGRYTTLQLAQYTATLASRGKRMKPLFVTEIKDTDGNVVQKFDPVVLNTIDFPDSYWKEIEDGMRQVRVTGFDDFGHTFLRKTGTSEQSVAGGLVENSVFIASAPAENPVLAVAVVVPEGGFGSRGAAPIARKIFDAYDEVYGLNQQ</sequence>
<dbReference type="Pfam" id="PF03717">
    <property type="entry name" value="PBP_dimer"/>
    <property type="match status" value="1"/>
</dbReference>
<dbReference type="Gene3D" id="3.90.1310.10">
    <property type="entry name" value="Penicillin-binding protein 2a (Domain 2)"/>
    <property type="match status" value="1"/>
</dbReference>
<dbReference type="PANTHER" id="PTHR30627:SF2">
    <property type="entry name" value="PEPTIDOGLYCAN D,D-TRANSPEPTIDASE MRDA"/>
    <property type="match status" value="1"/>
</dbReference>
<protein>
    <submittedName>
        <fullName evidence="14">Penicillin-binding protein 2</fullName>
    </submittedName>
</protein>
<evidence type="ECO:0000313" key="14">
    <source>
        <dbReference type="EMBL" id="REK76987.1"/>
    </source>
</evidence>
<accession>A0A371PMH8</accession>
<dbReference type="OrthoDB" id="9770103at2"/>
<comment type="caution">
    <text evidence="14">The sequence shown here is derived from an EMBL/GenBank/DDBJ whole genome shotgun (WGS) entry which is preliminary data.</text>
</comment>
<comment type="similarity">
    <text evidence="3">Belongs to the transpeptidase family.</text>
</comment>
<comment type="subcellular location">
    <subcellularLocation>
        <location evidence="2">Cell membrane</location>
    </subcellularLocation>
    <subcellularLocation>
        <location evidence="1">Membrane</location>
        <topology evidence="1">Single-pass membrane protein</topology>
    </subcellularLocation>
</comment>
<evidence type="ECO:0000313" key="15">
    <source>
        <dbReference type="Proteomes" id="UP000261905"/>
    </source>
</evidence>
<dbReference type="SUPFAM" id="SSF56601">
    <property type="entry name" value="beta-lactamase/transpeptidase-like"/>
    <property type="match status" value="1"/>
</dbReference>
<evidence type="ECO:0000256" key="9">
    <source>
        <dbReference type="ARBA" id="ARBA00023136"/>
    </source>
</evidence>
<feature type="domain" description="Penicillin-binding protein dimerisation" evidence="13">
    <location>
        <begin position="64"/>
        <end position="254"/>
    </location>
</feature>
<keyword evidence="9 11" id="KW-0472">Membrane</keyword>
<organism evidence="14 15">
    <name type="scientific">Paenibacillus paeoniae</name>
    <dbReference type="NCBI Taxonomy" id="2292705"/>
    <lineage>
        <taxon>Bacteria</taxon>
        <taxon>Bacillati</taxon>
        <taxon>Bacillota</taxon>
        <taxon>Bacilli</taxon>
        <taxon>Bacillales</taxon>
        <taxon>Paenibacillaceae</taxon>
        <taxon>Paenibacillus</taxon>
    </lineage>
</organism>
<dbReference type="GO" id="GO:0008360">
    <property type="term" value="P:regulation of cell shape"/>
    <property type="evidence" value="ECO:0007669"/>
    <property type="project" value="UniProtKB-KW"/>
</dbReference>
<dbReference type="GO" id="GO:0071555">
    <property type="term" value="P:cell wall organization"/>
    <property type="evidence" value="ECO:0007669"/>
    <property type="project" value="UniProtKB-KW"/>
</dbReference>
<evidence type="ECO:0000256" key="3">
    <source>
        <dbReference type="ARBA" id="ARBA00007171"/>
    </source>
</evidence>
<dbReference type="InterPro" id="IPR001460">
    <property type="entry name" value="PCN-bd_Tpept"/>
</dbReference>
<evidence type="ECO:0000259" key="12">
    <source>
        <dbReference type="Pfam" id="PF00905"/>
    </source>
</evidence>
<keyword evidence="7" id="KW-0573">Peptidoglycan synthesis</keyword>
<keyword evidence="5 11" id="KW-0812">Transmembrane</keyword>
<keyword evidence="15" id="KW-1185">Reference proteome</keyword>
<evidence type="ECO:0000256" key="1">
    <source>
        <dbReference type="ARBA" id="ARBA00004167"/>
    </source>
</evidence>
<proteinExistence type="inferred from homology"/>
<dbReference type="Gene3D" id="3.40.710.10">
    <property type="entry name" value="DD-peptidase/beta-lactamase superfamily"/>
    <property type="match status" value="1"/>
</dbReference>
<dbReference type="Proteomes" id="UP000261905">
    <property type="component" value="Unassembled WGS sequence"/>
</dbReference>
<dbReference type="GO" id="GO:0005886">
    <property type="term" value="C:plasma membrane"/>
    <property type="evidence" value="ECO:0007669"/>
    <property type="project" value="UniProtKB-SubCell"/>
</dbReference>
<dbReference type="Pfam" id="PF00905">
    <property type="entry name" value="Transpeptidase"/>
    <property type="match status" value="1"/>
</dbReference>
<dbReference type="InterPro" id="IPR005311">
    <property type="entry name" value="PBP_dimer"/>
</dbReference>
<dbReference type="GO" id="GO:0071972">
    <property type="term" value="F:peptidoglycan L,D-transpeptidase activity"/>
    <property type="evidence" value="ECO:0007669"/>
    <property type="project" value="TreeGrafter"/>
</dbReference>
<dbReference type="SUPFAM" id="SSF56519">
    <property type="entry name" value="Penicillin binding protein dimerisation domain"/>
    <property type="match status" value="1"/>
</dbReference>
<evidence type="ECO:0000256" key="7">
    <source>
        <dbReference type="ARBA" id="ARBA00022984"/>
    </source>
</evidence>
<reference evidence="14 15" key="1">
    <citation type="submission" date="2018-08" db="EMBL/GenBank/DDBJ databases">
        <title>Paenibacillus sp. M4BSY-1, whole genome shotgun sequence.</title>
        <authorList>
            <person name="Tuo L."/>
        </authorList>
    </citation>
    <scope>NUCLEOTIDE SEQUENCE [LARGE SCALE GENOMIC DNA]</scope>
    <source>
        <strain evidence="14 15">M4BSY-1</strain>
    </source>
</reference>
<dbReference type="GO" id="GO:0009252">
    <property type="term" value="P:peptidoglycan biosynthetic process"/>
    <property type="evidence" value="ECO:0007669"/>
    <property type="project" value="UniProtKB-KW"/>
</dbReference>
<evidence type="ECO:0000256" key="4">
    <source>
        <dbReference type="ARBA" id="ARBA00022475"/>
    </source>
</evidence>
<feature type="transmembrane region" description="Helical" evidence="11">
    <location>
        <begin position="20"/>
        <end position="44"/>
    </location>
</feature>
<gene>
    <name evidence="14" type="ORF">DX130_08240</name>
</gene>
<evidence type="ECO:0000259" key="13">
    <source>
        <dbReference type="Pfam" id="PF03717"/>
    </source>
</evidence>
<dbReference type="InterPro" id="IPR012338">
    <property type="entry name" value="Beta-lactam/transpept-like"/>
</dbReference>
<evidence type="ECO:0000256" key="6">
    <source>
        <dbReference type="ARBA" id="ARBA00022960"/>
    </source>
</evidence>
<dbReference type="RefSeq" id="WP_116044284.1">
    <property type="nucleotide sequence ID" value="NZ_QUBQ01000001.1"/>
</dbReference>
<dbReference type="InterPro" id="IPR036138">
    <property type="entry name" value="PBP_dimer_sf"/>
</dbReference>
<feature type="domain" description="Penicillin-binding protein transpeptidase" evidence="12">
    <location>
        <begin position="303"/>
        <end position="644"/>
    </location>
</feature>
<keyword evidence="10" id="KW-0961">Cell wall biogenesis/degradation</keyword>
<keyword evidence="6" id="KW-0133">Cell shape</keyword>
<dbReference type="InterPro" id="IPR050515">
    <property type="entry name" value="Beta-lactam/transpept"/>
</dbReference>
<evidence type="ECO:0000256" key="8">
    <source>
        <dbReference type="ARBA" id="ARBA00022989"/>
    </source>
</evidence>
<keyword evidence="4" id="KW-1003">Cell membrane</keyword>
<evidence type="ECO:0000256" key="10">
    <source>
        <dbReference type="ARBA" id="ARBA00023316"/>
    </source>
</evidence>